<keyword evidence="14" id="KW-1185">Reference proteome</keyword>
<dbReference type="PROSITE" id="PS50071">
    <property type="entry name" value="HOMEOBOX_2"/>
    <property type="match status" value="1"/>
</dbReference>
<dbReference type="GO" id="GO:0005634">
    <property type="term" value="C:nucleus"/>
    <property type="evidence" value="ECO:0007669"/>
    <property type="project" value="UniProtKB-SubCell"/>
</dbReference>
<comment type="caution">
    <text evidence="13">The sequence shown here is derived from an EMBL/GenBank/DDBJ whole genome shotgun (WGS) entry which is preliminary data.</text>
</comment>
<evidence type="ECO:0000256" key="11">
    <source>
        <dbReference type="SAM" id="MobiDB-lite"/>
    </source>
</evidence>
<evidence type="ECO:0000259" key="12">
    <source>
        <dbReference type="PROSITE" id="PS50071"/>
    </source>
</evidence>
<evidence type="ECO:0000256" key="4">
    <source>
        <dbReference type="ARBA" id="ARBA00023015"/>
    </source>
</evidence>
<evidence type="ECO:0000256" key="6">
    <source>
        <dbReference type="ARBA" id="ARBA00023155"/>
    </source>
</evidence>
<dbReference type="Pfam" id="PF00046">
    <property type="entry name" value="Homeodomain"/>
    <property type="match status" value="1"/>
</dbReference>
<evidence type="ECO:0000256" key="1">
    <source>
        <dbReference type="ARBA" id="ARBA00004123"/>
    </source>
</evidence>
<feature type="region of interest" description="Disordered" evidence="11">
    <location>
        <begin position="128"/>
        <end position="163"/>
    </location>
</feature>
<dbReference type="AlphaFoldDB" id="A0AAD9NAE2"/>
<dbReference type="EMBL" id="JAODUP010000091">
    <property type="protein sequence ID" value="KAK2162805.1"/>
    <property type="molecule type" value="Genomic_DNA"/>
</dbReference>
<evidence type="ECO:0000256" key="7">
    <source>
        <dbReference type="ARBA" id="ARBA00023163"/>
    </source>
</evidence>
<keyword evidence="4" id="KW-0805">Transcription regulation</keyword>
<keyword evidence="5 9" id="KW-0238">DNA-binding</keyword>
<feature type="compositionally biased region" description="Basic and acidic residues" evidence="11">
    <location>
        <begin position="140"/>
        <end position="163"/>
    </location>
</feature>
<dbReference type="InterPro" id="IPR001356">
    <property type="entry name" value="HD"/>
</dbReference>
<evidence type="ECO:0000256" key="10">
    <source>
        <dbReference type="RuleBase" id="RU000682"/>
    </source>
</evidence>
<evidence type="ECO:0000256" key="3">
    <source>
        <dbReference type="ARBA" id="ARBA00022473"/>
    </source>
</evidence>
<evidence type="ECO:0000256" key="8">
    <source>
        <dbReference type="ARBA" id="ARBA00023242"/>
    </source>
</evidence>
<name>A0AAD9NAE2_9ANNE</name>
<dbReference type="InterPro" id="IPR009057">
    <property type="entry name" value="Homeodomain-like_sf"/>
</dbReference>
<dbReference type="PANTHER" id="PTHR24339:SF32">
    <property type="entry name" value="VENTRAL ANTERIOR HOMEOBOX 1"/>
    <property type="match status" value="1"/>
</dbReference>
<dbReference type="GO" id="GO:0007420">
    <property type="term" value="P:brain development"/>
    <property type="evidence" value="ECO:0007669"/>
    <property type="project" value="TreeGrafter"/>
</dbReference>
<dbReference type="GO" id="GO:0030182">
    <property type="term" value="P:neuron differentiation"/>
    <property type="evidence" value="ECO:0007669"/>
    <property type="project" value="TreeGrafter"/>
</dbReference>
<comment type="similarity">
    <text evidence="2">Belongs to the EMX homeobox family.</text>
</comment>
<reference evidence="13" key="1">
    <citation type="journal article" date="2023" name="Mol. Biol. Evol.">
        <title>Third-Generation Sequencing Reveals the Adaptive Role of the Epigenome in Three Deep-Sea Polychaetes.</title>
        <authorList>
            <person name="Perez M."/>
            <person name="Aroh O."/>
            <person name="Sun Y."/>
            <person name="Lan Y."/>
            <person name="Juniper S.K."/>
            <person name="Young C.R."/>
            <person name="Angers B."/>
            <person name="Qian P.Y."/>
        </authorList>
    </citation>
    <scope>NUCLEOTIDE SEQUENCE</scope>
    <source>
        <strain evidence="13">P08H-3</strain>
    </source>
</reference>
<evidence type="ECO:0000313" key="13">
    <source>
        <dbReference type="EMBL" id="KAK2162805.1"/>
    </source>
</evidence>
<dbReference type="CDD" id="cd00086">
    <property type="entry name" value="homeodomain"/>
    <property type="match status" value="1"/>
</dbReference>
<evidence type="ECO:0000256" key="9">
    <source>
        <dbReference type="PROSITE-ProRule" id="PRU00108"/>
    </source>
</evidence>
<protein>
    <recommendedName>
        <fullName evidence="12">Homeobox domain-containing protein</fullName>
    </recommendedName>
</protein>
<keyword evidence="3" id="KW-0217">Developmental protein</keyword>
<dbReference type="GO" id="GO:0000978">
    <property type="term" value="F:RNA polymerase II cis-regulatory region sequence-specific DNA binding"/>
    <property type="evidence" value="ECO:0007669"/>
    <property type="project" value="TreeGrafter"/>
</dbReference>
<evidence type="ECO:0000256" key="2">
    <source>
        <dbReference type="ARBA" id="ARBA00007397"/>
    </source>
</evidence>
<keyword evidence="7" id="KW-0804">Transcription</keyword>
<feature type="DNA-binding region" description="Homeobox" evidence="9">
    <location>
        <begin position="193"/>
        <end position="266"/>
    </location>
</feature>
<feature type="domain" description="Homeobox" evidence="12">
    <location>
        <begin position="191"/>
        <end position="265"/>
    </location>
</feature>
<dbReference type="InterPro" id="IPR050877">
    <property type="entry name" value="EMX-VAX-Noto_Homeobox_TFs"/>
</dbReference>
<dbReference type="SUPFAM" id="SSF46689">
    <property type="entry name" value="Homeodomain-like"/>
    <property type="match status" value="1"/>
</dbReference>
<dbReference type="GO" id="GO:0000981">
    <property type="term" value="F:DNA-binding transcription factor activity, RNA polymerase II-specific"/>
    <property type="evidence" value="ECO:0007669"/>
    <property type="project" value="TreeGrafter"/>
</dbReference>
<keyword evidence="6 9" id="KW-0371">Homeobox</keyword>
<dbReference type="SMART" id="SM00389">
    <property type="entry name" value="HOX"/>
    <property type="match status" value="1"/>
</dbReference>
<dbReference type="Gene3D" id="1.10.10.60">
    <property type="entry name" value="Homeodomain-like"/>
    <property type="match status" value="1"/>
</dbReference>
<dbReference type="PANTHER" id="PTHR24339">
    <property type="entry name" value="HOMEOBOX PROTEIN EMX-RELATED"/>
    <property type="match status" value="1"/>
</dbReference>
<evidence type="ECO:0000256" key="5">
    <source>
        <dbReference type="ARBA" id="ARBA00023125"/>
    </source>
</evidence>
<accession>A0AAD9NAE2</accession>
<gene>
    <name evidence="13" type="ORF">LSH36_91g03047</name>
</gene>
<organism evidence="13 14">
    <name type="scientific">Paralvinella palmiformis</name>
    <dbReference type="NCBI Taxonomy" id="53620"/>
    <lineage>
        <taxon>Eukaryota</taxon>
        <taxon>Metazoa</taxon>
        <taxon>Spiralia</taxon>
        <taxon>Lophotrochozoa</taxon>
        <taxon>Annelida</taxon>
        <taxon>Polychaeta</taxon>
        <taxon>Sedentaria</taxon>
        <taxon>Canalipalpata</taxon>
        <taxon>Terebellida</taxon>
        <taxon>Terebelliformia</taxon>
        <taxon>Alvinellidae</taxon>
        <taxon>Paralvinella</taxon>
    </lineage>
</organism>
<keyword evidence="8 9" id="KW-0539">Nucleus</keyword>
<proteinExistence type="inferred from homology"/>
<evidence type="ECO:0000313" key="14">
    <source>
        <dbReference type="Proteomes" id="UP001208570"/>
    </source>
</evidence>
<dbReference type="Proteomes" id="UP001208570">
    <property type="component" value="Unassembled WGS sequence"/>
</dbReference>
<comment type="subcellular location">
    <subcellularLocation>
        <location evidence="1 9 10">Nucleus</location>
    </subcellularLocation>
</comment>
<sequence>MTMASPFHPWCPMRTDNHERPSGLVPYLPGSSSSVYPGQRFPPFRLQTQFPHPAIQARETQFYGLPRLDPRPSFGYPMAVQDQRPYYQYGQPIGALLDRDVTFGTEMNSPTSEHGSVNDSKIELNADVEDDEDSGSVSSRHSESHDSGSEDDSKKPKNNETKYPDYCRTLTVKDASGQIKELVFPKALDLDRPKRARTTFSPDQLVTLEREFHKNQYLVGRERTELAQRLGLSETQWLGILGSSCLMASRIPVWTQIRSQEFIKDKRLDLLCKA</sequence>